<name>A0A494Y938_9BACL</name>
<organism evidence="1 2">
    <name type="scientific">Cohnella endophytica</name>
    <dbReference type="NCBI Taxonomy" id="2419778"/>
    <lineage>
        <taxon>Bacteria</taxon>
        <taxon>Bacillati</taxon>
        <taxon>Bacillota</taxon>
        <taxon>Bacilli</taxon>
        <taxon>Bacillales</taxon>
        <taxon>Paenibacillaceae</taxon>
        <taxon>Cohnella</taxon>
    </lineage>
</organism>
<reference evidence="1 2" key="1">
    <citation type="submission" date="2018-10" db="EMBL/GenBank/DDBJ databases">
        <title>Cohnella sp. M2MS4P-1, whole genome shotgun sequence.</title>
        <authorList>
            <person name="Tuo L."/>
        </authorList>
    </citation>
    <scope>NUCLEOTIDE SEQUENCE [LARGE SCALE GENOMIC DNA]</scope>
    <source>
        <strain evidence="1 2">M2MS4P-1</strain>
    </source>
</reference>
<comment type="caution">
    <text evidence="1">The sequence shown here is derived from an EMBL/GenBank/DDBJ whole genome shotgun (WGS) entry which is preliminary data.</text>
</comment>
<dbReference type="InterPro" id="IPR035901">
    <property type="entry name" value="GIY-YIG_endonuc_sf"/>
</dbReference>
<keyword evidence="2" id="KW-1185">Reference proteome</keyword>
<dbReference type="AlphaFoldDB" id="A0A494Y938"/>
<evidence type="ECO:0000313" key="2">
    <source>
        <dbReference type="Proteomes" id="UP000282076"/>
    </source>
</evidence>
<dbReference type="OrthoDB" id="9134286at2"/>
<accession>A0A494Y938</accession>
<dbReference type="SUPFAM" id="SSF82771">
    <property type="entry name" value="GIY-YIG endonuclease"/>
    <property type="match status" value="1"/>
</dbReference>
<gene>
    <name evidence="1" type="ORF">D7Z26_02285</name>
</gene>
<sequence length="119" mass="13846">MKSKEERARLVEQFKEIPIEAAVYQIRNKINGKLLVDSTRNLKTINGRMISLNGGTETNKELQKEWNEYGPDAFAIEVLEKLKPNDNPFVKIKDELNKLEQQWIEKLQPFGEKGYHSSK</sequence>
<dbReference type="EMBL" id="RBZM01000002">
    <property type="protein sequence ID" value="RKP56838.1"/>
    <property type="molecule type" value="Genomic_DNA"/>
</dbReference>
<protein>
    <submittedName>
        <fullName evidence="1">GIY-YIG nuclease family protein</fullName>
    </submittedName>
</protein>
<dbReference type="RefSeq" id="WP_120974424.1">
    <property type="nucleotide sequence ID" value="NZ_RBZM01000002.1"/>
</dbReference>
<dbReference type="Proteomes" id="UP000282076">
    <property type="component" value="Unassembled WGS sequence"/>
</dbReference>
<dbReference type="Gene3D" id="3.40.1440.10">
    <property type="entry name" value="GIY-YIG endonuclease"/>
    <property type="match status" value="1"/>
</dbReference>
<evidence type="ECO:0000313" key="1">
    <source>
        <dbReference type="EMBL" id="RKP56838.1"/>
    </source>
</evidence>
<dbReference type="CDD" id="cd10451">
    <property type="entry name" value="GIY-YIG_LuxR_like"/>
    <property type="match status" value="1"/>
</dbReference>
<proteinExistence type="predicted"/>